<dbReference type="GeneID" id="39849140"/>
<name>A0A4D6HFR9_9EURY</name>
<gene>
    <name evidence="1" type="ORF">DV733_14730</name>
</gene>
<keyword evidence="2" id="KW-1185">Reference proteome</keyword>
<dbReference type="EMBL" id="CP031310">
    <property type="protein sequence ID" value="QCC52411.1"/>
    <property type="molecule type" value="Genomic_DNA"/>
</dbReference>
<dbReference type="RefSeq" id="WP_049992734.1">
    <property type="nucleotide sequence ID" value="NZ_CP031310.1"/>
</dbReference>
<accession>A0A4D6HFR9</accession>
<organism evidence="1 2">
    <name type="scientific">Halapricum salinum</name>
    <dbReference type="NCBI Taxonomy" id="1457250"/>
    <lineage>
        <taxon>Archaea</taxon>
        <taxon>Methanobacteriati</taxon>
        <taxon>Methanobacteriota</taxon>
        <taxon>Stenosarchaea group</taxon>
        <taxon>Halobacteria</taxon>
        <taxon>Halobacteriales</taxon>
        <taxon>Haloarculaceae</taxon>
        <taxon>Halapricum</taxon>
    </lineage>
</organism>
<sequence>MSVDFATIGHTIKDVHPEGKRQATTFFYKPEKTQVQFFEDYQDDDRVDAVFPDPVYGLEKPPEGLYGPDDWSPLQWDLDEDRLLLSASN</sequence>
<dbReference type="KEGG" id="hsn:DV733_14730"/>
<evidence type="ECO:0000313" key="1">
    <source>
        <dbReference type="EMBL" id="QCC52411.1"/>
    </source>
</evidence>
<dbReference type="AlphaFoldDB" id="A0A4D6HFR9"/>
<dbReference type="Proteomes" id="UP000296706">
    <property type="component" value="Chromosome"/>
</dbReference>
<evidence type="ECO:0000313" key="2">
    <source>
        <dbReference type="Proteomes" id="UP000296706"/>
    </source>
</evidence>
<proteinExistence type="predicted"/>
<reference evidence="1 2" key="1">
    <citation type="journal article" date="2019" name="Nat. Commun.">
        <title>A new type of DNA phosphorothioation-based antiviral system in archaea.</title>
        <authorList>
            <person name="Xiong L."/>
            <person name="Liu S."/>
            <person name="Chen S."/>
            <person name="Xiao Y."/>
            <person name="Zhu B."/>
            <person name="Gao Y."/>
            <person name="Zhang Y."/>
            <person name="Chen B."/>
            <person name="Luo J."/>
            <person name="Deng Z."/>
            <person name="Chen X."/>
            <person name="Wang L."/>
            <person name="Chen S."/>
        </authorList>
    </citation>
    <scope>NUCLEOTIDE SEQUENCE [LARGE SCALE GENOMIC DNA]</scope>
    <source>
        <strain evidence="1 2">CBA1105</strain>
    </source>
</reference>
<protein>
    <submittedName>
        <fullName evidence="1">Uncharacterized protein</fullName>
    </submittedName>
</protein>
<dbReference type="OrthoDB" id="270040at2157"/>